<comment type="caution">
    <text evidence="8">The sequence shown here is derived from an EMBL/GenBank/DDBJ whole genome shotgun (WGS) entry which is preliminary data.</text>
</comment>
<evidence type="ECO:0000256" key="6">
    <source>
        <dbReference type="SAM" id="Phobius"/>
    </source>
</evidence>
<dbReference type="Proteomes" id="UP001194729">
    <property type="component" value="Unassembled WGS sequence"/>
</dbReference>
<evidence type="ECO:0000256" key="1">
    <source>
        <dbReference type="ARBA" id="ARBA00004141"/>
    </source>
</evidence>
<evidence type="ECO:0000256" key="2">
    <source>
        <dbReference type="ARBA" id="ARBA00022692"/>
    </source>
</evidence>
<keyword evidence="9" id="KW-1185">Reference proteome</keyword>
<evidence type="ECO:0000259" key="7">
    <source>
        <dbReference type="Pfam" id="PF05154"/>
    </source>
</evidence>
<evidence type="ECO:0000256" key="4">
    <source>
        <dbReference type="ARBA" id="ARBA00023136"/>
    </source>
</evidence>
<name>A0ABS0A283_9FLAO</name>
<evidence type="ECO:0000256" key="3">
    <source>
        <dbReference type="ARBA" id="ARBA00022989"/>
    </source>
</evidence>
<organism evidence="8 9">
    <name type="scientific">Nonlabens mediterrranea</name>
    <dbReference type="NCBI Taxonomy" id="1419947"/>
    <lineage>
        <taxon>Bacteria</taxon>
        <taxon>Pseudomonadati</taxon>
        <taxon>Bacteroidota</taxon>
        <taxon>Flavobacteriia</taxon>
        <taxon>Flavobacteriales</taxon>
        <taxon>Flavobacteriaceae</taxon>
        <taxon>Nonlabens</taxon>
    </lineage>
</organism>
<accession>A0ABS0A283</accession>
<sequence length="124" mass="13823">MSNNNYDSTKDSFNSAKEAAKETFEEAREAASHAADDFKKEYDSFTSNSNNKRILAGILGIFFGYLGIHKFVLGYNKEGIILLIAGILTCGGAGIIGLIEGIIYLTKSEEEFYQTYQVNKKPWF</sequence>
<evidence type="ECO:0000313" key="9">
    <source>
        <dbReference type="Proteomes" id="UP001194729"/>
    </source>
</evidence>
<feature type="domain" description="TM2" evidence="7">
    <location>
        <begin position="50"/>
        <end position="102"/>
    </location>
</feature>
<evidence type="ECO:0000256" key="5">
    <source>
        <dbReference type="SAM" id="MobiDB-lite"/>
    </source>
</evidence>
<proteinExistence type="predicted"/>
<feature type="transmembrane region" description="Helical" evidence="6">
    <location>
        <begin position="79"/>
        <end position="105"/>
    </location>
</feature>
<evidence type="ECO:0000313" key="8">
    <source>
        <dbReference type="EMBL" id="MBF4983481.1"/>
    </source>
</evidence>
<gene>
    <name evidence="8" type="ORF">FNJ87_03735</name>
</gene>
<feature type="transmembrane region" description="Helical" evidence="6">
    <location>
        <begin position="54"/>
        <end position="73"/>
    </location>
</feature>
<dbReference type="EMBL" id="JADKYU010000204">
    <property type="protein sequence ID" value="MBF4983481.1"/>
    <property type="molecule type" value="Genomic_DNA"/>
</dbReference>
<feature type="compositionally biased region" description="Polar residues" evidence="5">
    <location>
        <begin position="1"/>
        <end position="15"/>
    </location>
</feature>
<reference evidence="8 9" key="1">
    <citation type="submission" date="2020-11" db="EMBL/GenBank/DDBJ databases">
        <title>P. mediterranea TC4 genome.</title>
        <authorList>
            <person name="Molmeret M."/>
        </authorList>
    </citation>
    <scope>NUCLEOTIDE SEQUENCE [LARGE SCALE GENOMIC DNA]</scope>
    <source>
        <strain evidence="8 9">TC4</strain>
    </source>
</reference>
<dbReference type="InterPro" id="IPR007829">
    <property type="entry name" value="TM2"/>
</dbReference>
<keyword evidence="2 6" id="KW-0812">Transmembrane</keyword>
<keyword evidence="3 6" id="KW-1133">Transmembrane helix</keyword>
<comment type="subcellular location">
    <subcellularLocation>
        <location evidence="1">Membrane</location>
        <topology evidence="1">Multi-pass membrane protein</topology>
    </subcellularLocation>
</comment>
<protein>
    <submittedName>
        <fullName evidence="8">TM2 domain-containing protein</fullName>
    </submittedName>
</protein>
<feature type="region of interest" description="Disordered" evidence="5">
    <location>
        <begin position="1"/>
        <end position="23"/>
    </location>
</feature>
<keyword evidence="4 6" id="KW-0472">Membrane</keyword>
<dbReference type="Pfam" id="PF05154">
    <property type="entry name" value="TM2"/>
    <property type="match status" value="1"/>
</dbReference>